<evidence type="ECO:0000313" key="11">
    <source>
        <dbReference type="EnsemblMetazoa" id="XP_050518653.1"/>
    </source>
</evidence>
<evidence type="ECO:0000256" key="8">
    <source>
        <dbReference type="ARBA" id="ARBA00044036"/>
    </source>
</evidence>
<organism evidence="11 12">
    <name type="scientific">Diabrotica virgifera virgifera</name>
    <name type="common">western corn rootworm</name>
    <dbReference type="NCBI Taxonomy" id="50390"/>
    <lineage>
        <taxon>Eukaryota</taxon>
        <taxon>Metazoa</taxon>
        <taxon>Ecdysozoa</taxon>
        <taxon>Arthropoda</taxon>
        <taxon>Hexapoda</taxon>
        <taxon>Insecta</taxon>
        <taxon>Pterygota</taxon>
        <taxon>Neoptera</taxon>
        <taxon>Endopterygota</taxon>
        <taxon>Coleoptera</taxon>
        <taxon>Polyphaga</taxon>
        <taxon>Cucujiformia</taxon>
        <taxon>Chrysomeloidea</taxon>
        <taxon>Chrysomelidae</taxon>
        <taxon>Galerucinae</taxon>
        <taxon>Diabroticina</taxon>
        <taxon>Diabroticites</taxon>
        <taxon>Diabrotica</taxon>
    </lineage>
</organism>
<dbReference type="CDD" id="cd00190">
    <property type="entry name" value="Tryp_SPc"/>
    <property type="match status" value="1"/>
</dbReference>
<keyword evidence="12" id="KW-1185">Reference proteome</keyword>
<dbReference type="SUPFAM" id="SSF50494">
    <property type="entry name" value="Trypsin-like serine proteases"/>
    <property type="match status" value="1"/>
</dbReference>
<evidence type="ECO:0000259" key="10">
    <source>
        <dbReference type="PROSITE" id="PS50240"/>
    </source>
</evidence>
<dbReference type="RefSeq" id="XP_050518653.1">
    <property type="nucleotide sequence ID" value="XM_050662696.1"/>
</dbReference>
<dbReference type="SMART" id="SM00020">
    <property type="entry name" value="Tryp_SPc"/>
    <property type="match status" value="1"/>
</dbReference>
<evidence type="ECO:0000256" key="2">
    <source>
        <dbReference type="ARBA" id="ARBA00022525"/>
    </source>
</evidence>
<dbReference type="Pfam" id="PF00089">
    <property type="entry name" value="Trypsin"/>
    <property type="match status" value="1"/>
</dbReference>
<dbReference type="PRINTS" id="PR00722">
    <property type="entry name" value="CHYMOTRYPSIN"/>
</dbReference>
<feature type="signal peptide" evidence="9">
    <location>
        <begin position="1"/>
        <end position="16"/>
    </location>
</feature>
<dbReference type="InterPro" id="IPR001314">
    <property type="entry name" value="Peptidase_S1A"/>
</dbReference>
<keyword evidence="5" id="KW-0720">Serine protease</keyword>
<keyword evidence="6" id="KW-0865">Zymogen</keyword>
<evidence type="ECO:0000313" key="12">
    <source>
        <dbReference type="Proteomes" id="UP001652700"/>
    </source>
</evidence>
<dbReference type="EnsemblMetazoa" id="XM_050662696.1">
    <property type="protein sequence ID" value="XP_050518653.1"/>
    <property type="gene ID" value="LOC126892879"/>
</dbReference>
<dbReference type="GeneID" id="126892879"/>
<evidence type="ECO:0000256" key="1">
    <source>
        <dbReference type="ARBA" id="ARBA00004239"/>
    </source>
</evidence>
<evidence type="ECO:0000256" key="6">
    <source>
        <dbReference type="ARBA" id="ARBA00023145"/>
    </source>
</evidence>
<evidence type="ECO:0000256" key="3">
    <source>
        <dbReference type="ARBA" id="ARBA00022670"/>
    </source>
</evidence>
<keyword evidence="2" id="KW-0964">Secreted</keyword>
<evidence type="ECO:0000256" key="5">
    <source>
        <dbReference type="ARBA" id="ARBA00022825"/>
    </source>
</evidence>
<keyword evidence="9" id="KW-0732">Signal</keyword>
<sequence length="283" mass="32019">MKPIILCLMIIAASKAIPTNRLTNDDANLGDFPWIVALNIYVRMPWYEITYHECGGVLVSKSWVLTSASCVKSNAVWNTVTEIYAGFVRQNDPSRQSFTISRIERHPGFNMNESRNPSFDDIALVKLDRDVELNENVKIVKLPEADADITKNFTSAGWPYAAITRENQDILQLRSVPFLDYKTCYDQVAAYVALGRTEPLDEAWDNIYLNETQNICTGPKDAETAVFTKGYHGGPLVQDGVVYGVLSYTLNVYIYHKDFYEPSGVFINVFNYISWIKGIVDDL</sequence>
<feature type="domain" description="Peptidase S1" evidence="10">
    <location>
        <begin position="10"/>
        <end position="281"/>
    </location>
</feature>
<dbReference type="Proteomes" id="UP001652700">
    <property type="component" value="Unplaced"/>
</dbReference>
<dbReference type="InterPro" id="IPR043504">
    <property type="entry name" value="Peptidase_S1_PA_chymotrypsin"/>
</dbReference>
<accession>A0ABM5L888</accession>
<evidence type="ECO:0000256" key="4">
    <source>
        <dbReference type="ARBA" id="ARBA00022801"/>
    </source>
</evidence>
<protein>
    <recommendedName>
        <fullName evidence="8">chymotrypsin</fullName>
        <ecNumber evidence="8">3.4.21.1</ecNumber>
    </recommendedName>
</protein>
<evidence type="ECO:0000256" key="9">
    <source>
        <dbReference type="SAM" id="SignalP"/>
    </source>
</evidence>
<keyword evidence="4" id="KW-0378">Hydrolase</keyword>
<keyword evidence="3" id="KW-0645">Protease</keyword>
<dbReference type="PANTHER" id="PTHR24250:SF65">
    <property type="entry name" value="CHYMOTRYPSINOGEN B"/>
    <property type="match status" value="1"/>
</dbReference>
<keyword evidence="7" id="KW-1015">Disulfide bond</keyword>
<proteinExistence type="predicted"/>
<feature type="chain" id="PRO_5045310378" description="chymotrypsin" evidence="9">
    <location>
        <begin position="17"/>
        <end position="283"/>
    </location>
</feature>
<evidence type="ECO:0000256" key="7">
    <source>
        <dbReference type="ARBA" id="ARBA00023157"/>
    </source>
</evidence>
<comment type="subcellular location">
    <subcellularLocation>
        <location evidence="1">Secreted</location>
        <location evidence="1">Extracellular space</location>
    </subcellularLocation>
</comment>
<dbReference type="PROSITE" id="PS50240">
    <property type="entry name" value="TRYPSIN_DOM"/>
    <property type="match status" value="1"/>
</dbReference>
<dbReference type="InterPro" id="IPR009003">
    <property type="entry name" value="Peptidase_S1_PA"/>
</dbReference>
<dbReference type="PANTHER" id="PTHR24250">
    <property type="entry name" value="CHYMOTRYPSIN-RELATED"/>
    <property type="match status" value="1"/>
</dbReference>
<dbReference type="Gene3D" id="2.40.10.10">
    <property type="entry name" value="Trypsin-like serine proteases"/>
    <property type="match status" value="1"/>
</dbReference>
<reference evidence="11" key="1">
    <citation type="submission" date="2025-05" db="UniProtKB">
        <authorList>
            <consortium name="EnsemblMetazoa"/>
        </authorList>
    </citation>
    <scope>IDENTIFICATION</scope>
</reference>
<name>A0ABM5L888_DIAVI</name>
<dbReference type="InterPro" id="IPR001254">
    <property type="entry name" value="Trypsin_dom"/>
</dbReference>
<dbReference type="EC" id="3.4.21.1" evidence="8"/>